<dbReference type="Proteomes" id="UP000664167">
    <property type="component" value="Unassembled WGS sequence"/>
</dbReference>
<dbReference type="RefSeq" id="WP_206967729.1">
    <property type="nucleotide sequence ID" value="NZ_BAAAJJ010000014.1"/>
</dbReference>
<evidence type="ECO:0000313" key="3">
    <source>
        <dbReference type="Proteomes" id="UP000664167"/>
    </source>
</evidence>
<organism evidence="2 3">
    <name type="scientific">Streptomyces beijiangensis</name>
    <dbReference type="NCBI Taxonomy" id="163361"/>
    <lineage>
        <taxon>Bacteria</taxon>
        <taxon>Bacillati</taxon>
        <taxon>Actinomycetota</taxon>
        <taxon>Actinomycetes</taxon>
        <taxon>Kitasatosporales</taxon>
        <taxon>Streptomycetaceae</taxon>
        <taxon>Streptomyces</taxon>
    </lineage>
</organism>
<keyword evidence="3" id="KW-1185">Reference proteome</keyword>
<dbReference type="GO" id="GO:0004029">
    <property type="term" value="F:aldehyde dehydrogenase (NAD+) activity"/>
    <property type="evidence" value="ECO:0007669"/>
    <property type="project" value="TreeGrafter"/>
</dbReference>
<name>A0A939JLA7_9ACTN</name>
<dbReference type="InterPro" id="IPR036291">
    <property type="entry name" value="NAD(P)-bd_dom_sf"/>
</dbReference>
<dbReference type="InterPro" id="IPR051783">
    <property type="entry name" value="NAD(P)-dependent_oxidoreduct"/>
</dbReference>
<dbReference type="SUPFAM" id="SSF51735">
    <property type="entry name" value="NAD(P)-binding Rossmann-fold domains"/>
    <property type="match status" value="1"/>
</dbReference>
<reference evidence="2" key="1">
    <citation type="submission" date="2021-03" db="EMBL/GenBank/DDBJ databases">
        <title>Streptomyces poriferae sp. nov., a novel marine sponge-derived Actinobacteria species with anti-MRSA activity.</title>
        <authorList>
            <person name="Sandoval-Powers M."/>
            <person name="Kralova S."/>
            <person name="Nguyen G.-S."/>
            <person name="Fawwal D."/>
            <person name="Degnes K."/>
            <person name="Klinkenberg G."/>
            <person name="Sletta H."/>
            <person name="Wentzel A."/>
            <person name="Liles M.R."/>
        </authorList>
    </citation>
    <scope>NUCLEOTIDE SEQUENCE</scope>
    <source>
        <strain evidence="2">DSM 41794</strain>
    </source>
</reference>
<accession>A0A939JLA7</accession>
<dbReference type="InterPro" id="IPR001509">
    <property type="entry name" value="Epimerase_deHydtase"/>
</dbReference>
<proteinExistence type="predicted"/>
<evidence type="ECO:0000313" key="2">
    <source>
        <dbReference type="EMBL" id="MBO0516200.1"/>
    </source>
</evidence>
<dbReference type="EMBL" id="JAFLRJ010000369">
    <property type="protein sequence ID" value="MBO0516200.1"/>
    <property type="molecule type" value="Genomic_DNA"/>
</dbReference>
<sequence>MSERVLVTGTTGFIGSAVLRALVERGETDLIALVRTPEAEASLPRGVLGVRGDLRFPESLRGICDGTDAVVHCAAYVGSDPGLCETINRTGTGYLLAEALRAGVSRTVCLSTASVYGSGPHRGLRESGAVPAPVSVTSESRLAAETAVREAGGMAVRPHLVHGRGDRWVVPALAVLFRVIPGWVDGGAARTSMIHVDALGRAIAVLAARPDTWRPGAVYHAAHPEAPSMRTLADSLARHLGVVVPSGGVSRAAALEQVRAAGLRERHLEMLTVDHWYDSAALWDATGCAPGPRFDAALGADSAWYANHLGGGRG</sequence>
<dbReference type="PANTHER" id="PTHR48079">
    <property type="entry name" value="PROTEIN YEEZ"/>
    <property type="match status" value="1"/>
</dbReference>
<dbReference type="PANTHER" id="PTHR48079:SF6">
    <property type="entry name" value="NAD(P)-BINDING DOMAIN-CONTAINING PROTEIN-RELATED"/>
    <property type="match status" value="1"/>
</dbReference>
<dbReference type="Gene3D" id="3.40.50.720">
    <property type="entry name" value="NAD(P)-binding Rossmann-like Domain"/>
    <property type="match status" value="1"/>
</dbReference>
<comment type="caution">
    <text evidence="2">The sequence shown here is derived from an EMBL/GenBank/DDBJ whole genome shotgun (WGS) entry which is preliminary data.</text>
</comment>
<dbReference type="GO" id="GO:0005737">
    <property type="term" value="C:cytoplasm"/>
    <property type="evidence" value="ECO:0007669"/>
    <property type="project" value="TreeGrafter"/>
</dbReference>
<dbReference type="AlphaFoldDB" id="A0A939JLA7"/>
<feature type="domain" description="NAD-dependent epimerase/dehydratase" evidence="1">
    <location>
        <begin position="5"/>
        <end position="219"/>
    </location>
</feature>
<evidence type="ECO:0000259" key="1">
    <source>
        <dbReference type="Pfam" id="PF01370"/>
    </source>
</evidence>
<gene>
    <name evidence="2" type="ORF">J0695_31165</name>
</gene>
<protein>
    <submittedName>
        <fullName evidence="2">NAD(P)-dependent oxidoreductase</fullName>
    </submittedName>
</protein>
<dbReference type="Pfam" id="PF01370">
    <property type="entry name" value="Epimerase"/>
    <property type="match status" value="1"/>
</dbReference>